<dbReference type="InterPro" id="IPR036390">
    <property type="entry name" value="WH_DNA-bd_sf"/>
</dbReference>
<dbReference type="InterPro" id="IPR036388">
    <property type="entry name" value="WH-like_DNA-bd_sf"/>
</dbReference>
<organism evidence="5 6">
    <name type="scientific">Brevibacillus invocatus</name>
    <dbReference type="NCBI Taxonomy" id="173959"/>
    <lineage>
        <taxon>Bacteria</taxon>
        <taxon>Bacillati</taxon>
        <taxon>Bacillota</taxon>
        <taxon>Bacilli</taxon>
        <taxon>Bacillales</taxon>
        <taxon>Paenibacillaceae</taxon>
        <taxon>Brevibacillus</taxon>
    </lineage>
</organism>
<name>A0A3M8CCD0_9BACL</name>
<reference evidence="5 6" key="1">
    <citation type="submission" date="2018-10" db="EMBL/GenBank/DDBJ databases">
        <title>Phylogenomics of Brevibacillus.</title>
        <authorList>
            <person name="Dunlap C."/>
        </authorList>
    </citation>
    <scope>NUCLEOTIDE SEQUENCE [LARGE SCALE GENOMIC DNA]</scope>
    <source>
        <strain evidence="5 6">JCM 12215</strain>
    </source>
</reference>
<protein>
    <submittedName>
        <fullName evidence="5">MarR family transcriptional regulator</fullName>
    </submittedName>
</protein>
<comment type="caution">
    <text evidence="5">The sequence shown here is derived from an EMBL/GenBank/DDBJ whole genome shotgun (WGS) entry which is preliminary data.</text>
</comment>
<keyword evidence="1" id="KW-0805">Transcription regulation</keyword>
<evidence type="ECO:0000313" key="5">
    <source>
        <dbReference type="EMBL" id="RNB73414.1"/>
    </source>
</evidence>
<proteinExistence type="predicted"/>
<keyword evidence="6" id="KW-1185">Reference proteome</keyword>
<keyword evidence="3" id="KW-0804">Transcription</keyword>
<dbReference type="InterPro" id="IPR000835">
    <property type="entry name" value="HTH_MarR-typ"/>
</dbReference>
<dbReference type="SMART" id="SM00347">
    <property type="entry name" value="HTH_MARR"/>
    <property type="match status" value="1"/>
</dbReference>
<gene>
    <name evidence="5" type="ORF">EDM52_12850</name>
</gene>
<evidence type="ECO:0000259" key="4">
    <source>
        <dbReference type="PROSITE" id="PS50995"/>
    </source>
</evidence>
<accession>A0A3M8CCD0</accession>
<dbReference type="GO" id="GO:0003677">
    <property type="term" value="F:DNA binding"/>
    <property type="evidence" value="ECO:0007669"/>
    <property type="project" value="UniProtKB-KW"/>
</dbReference>
<dbReference type="SUPFAM" id="SSF46785">
    <property type="entry name" value="Winged helix' DNA-binding domain"/>
    <property type="match status" value="1"/>
</dbReference>
<dbReference type="Gene3D" id="1.10.10.10">
    <property type="entry name" value="Winged helix-like DNA-binding domain superfamily/Winged helix DNA-binding domain"/>
    <property type="match status" value="1"/>
</dbReference>
<feature type="domain" description="HTH marR-type" evidence="4">
    <location>
        <begin position="1"/>
        <end position="129"/>
    </location>
</feature>
<evidence type="ECO:0000256" key="1">
    <source>
        <dbReference type="ARBA" id="ARBA00023015"/>
    </source>
</evidence>
<dbReference type="PANTHER" id="PTHR42756:SF1">
    <property type="entry name" value="TRANSCRIPTIONAL REPRESSOR OF EMRAB OPERON"/>
    <property type="match status" value="1"/>
</dbReference>
<evidence type="ECO:0000256" key="3">
    <source>
        <dbReference type="ARBA" id="ARBA00023163"/>
    </source>
</evidence>
<evidence type="ECO:0000313" key="6">
    <source>
        <dbReference type="Proteomes" id="UP000282028"/>
    </source>
</evidence>
<dbReference type="PROSITE" id="PS50995">
    <property type="entry name" value="HTH_MARR_2"/>
    <property type="match status" value="1"/>
</dbReference>
<dbReference type="EMBL" id="RHHR01000019">
    <property type="protein sequence ID" value="RNB73414.1"/>
    <property type="molecule type" value="Genomic_DNA"/>
</dbReference>
<sequence length="159" mass="18681">MVLMRRVLKQHRRNVDTLIQQYDVFPGQPPILLRLAKTDGLIQKDLAEHILIKPASLTTMLTRMEKSGMVTRQTDSQDQRISRVFLTEKGHRAALAVKEVMRDLEKKCFENFSDEEKELFKSMLLKIQIEMEDYKRESLSTEIENERYDILHESDNKGT</sequence>
<dbReference type="PRINTS" id="PR00598">
    <property type="entry name" value="HTHMARR"/>
</dbReference>
<dbReference type="Proteomes" id="UP000282028">
    <property type="component" value="Unassembled WGS sequence"/>
</dbReference>
<dbReference type="PANTHER" id="PTHR42756">
    <property type="entry name" value="TRANSCRIPTIONAL REGULATOR, MARR"/>
    <property type="match status" value="1"/>
</dbReference>
<dbReference type="OrthoDB" id="6400170at2"/>
<evidence type="ECO:0000256" key="2">
    <source>
        <dbReference type="ARBA" id="ARBA00023125"/>
    </source>
</evidence>
<dbReference type="GO" id="GO:0003700">
    <property type="term" value="F:DNA-binding transcription factor activity"/>
    <property type="evidence" value="ECO:0007669"/>
    <property type="project" value="InterPro"/>
</dbReference>
<keyword evidence="2" id="KW-0238">DNA-binding</keyword>
<dbReference type="Pfam" id="PF01047">
    <property type="entry name" value="MarR"/>
    <property type="match status" value="1"/>
</dbReference>
<dbReference type="AlphaFoldDB" id="A0A3M8CCD0"/>